<dbReference type="Proteomes" id="UP000183859">
    <property type="component" value="Chromosome"/>
</dbReference>
<reference evidence="2" key="1">
    <citation type="submission" date="2016-07" db="EMBL/GenBank/DDBJ databases">
        <title>Phaeobacter portensis sp. nov., a tropodithietic acid producing bacterium isolated from a German harbor.</title>
        <authorList>
            <person name="Freese H.M."/>
            <person name="Bunk B."/>
            <person name="Breider S."/>
            <person name="Brinkhoff T."/>
        </authorList>
    </citation>
    <scope>NUCLEOTIDE SEQUENCE [LARGE SCALE GENOMIC DNA]</scope>
    <source>
        <strain evidence="2">P97</strain>
    </source>
</reference>
<evidence type="ECO:0000313" key="1">
    <source>
        <dbReference type="EMBL" id="APG45613.1"/>
    </source>
</evidence>
<evidence type="ECO:0000313" key="2">
    <source>
        <dbReference type="Proteomes" id="UP000183859"/>
    </source>
</evidence>
<dbReference type="EMBL" id="CP016364">
    <property type="protein sequence ID" value="APG45613.1"/>
    <property type="molecule type" value="Genomic_DNA"/>
</dbReference>
<protein>
    <submittedName>
        <fullName evidence="1">Uncharacterized protein</fullName>
    </submittedName>
</protein>
<name>A0A1L3I0G0_9RHOB</name>
<organism evidence="1 2">
    <name type="scientific">Phaeobacter porticola</name>
    <dbReference type="NCBI Taxonomy" id="1844006"/>
    <lineage>
        <taxon>Bacteria</taxon>
        <taxon>Pseudomonadati</taxon>
        <taxon>Pseudomonadota</taxon>
        <taxon>Alphaproteobacteria</taxon>
        <taxon>Rhodobacterales</taxon>
        <taxon>Roseobacteraceae</taxon>
        <taxon>Phaeobacter</taxon>
    </lineage>
</organism>
<sequence length="94" mass="10784">MSDIDDEGKNLKSALTDPIRKDPIADNLIQRRFIADSSSYQANTVSNLPTINANRRQLVRFTIRYSVTSRAVGLEYRRPDWQIGDRESLQNCRA</sequence>
<dbReference type="RefSeq" id="WP_072503447.1">
    <property type="nucleotide sequence ID" value="NZ_CP016364.1"/>
</dbReference>
<dbReference type="KEGG" id="php:PhaeoP97_00158"/>
<accession>A0A1L3I0G0</accession>
<gene>
    <name evidence="1" type="ORF">PhaeoP97_00158</name>
</gene>
<keyword evidence="2" id="KW-1185">Reference proteome</keyword>
<proteinExistence type="predicted"/>
<dbReference type="AlphaFoldDB" id="A0A1L3I0G0"/>